<proteinExistence type="predicted"/>
<evidence type="ECO:0000313" key="3">
    <source>
        <dbReference type="Proteomes" id="UP001596152"/>
    </source>
</evidence>
<dbReference type="Proteomes" id="UP001596152">
    <property type="component" value="Unassembled WGS sequence"/>
</dbReference>
<dbReference type="EMBL" id="JBHSLF010000049">
    <property type="protein sequence ID" value="MFC5345475.1"/>
    <property type="molecule type" value="Genomic_DNA"/>
</dbReference>
<comment type="caution">
    <text evidence="2">The sequence shown here is derived from an EMBL/GenBank/DDBJ whole genome shotgun (WGS) entry which is preliminary data.</text>
</comment>
<dbReference type="RefSeq" id="WP_374038811.1">
    <property type="nucleotide sequence ID" value="NZ_CP169082.1"/>
</dbReference>
<keyword evidence="3" id="KW-1185">Reference proteome</keyword>
<evidence type="ECO:0000256" key="1">
    <source>
        <dbReference type="SAM" id="MobiDB-lite"/>
    </source>
</evidence>
<sequence length="63" mass="6923">MLRLSDDPFFTDPPFIGAGPMLDLDAVDDGLPPDRLSRDEGRAAAGPDWSWTHLPSDEEPDND</sequence>
<organism evidence="2 3">
    <name type="scientific">Brevundimonas staleyi</name>
    <dbReference type="NCBI Taxonomy" id="74326"/>
    <lineage>
        <taxon>Bacteria</taxon>
        <taxon>Pseudomonadati</taxon>
        <taxon>Pseudomonadota</taxon>
        <taxon>Alphaproteobacteria</taxon>
        <taxon>Caulobacterales</taxon>
        <taxon>Caulobacteraceae</taxon>
        <taxon>Brevundimonas</taxon>
    </lineage>
</organism>
<reference evidence="3" key="1">
    <citation type="journal article" date="2019" name="Int. J. Syst. Evol. Microbiol.">
        <title>The Global Catalogue of Microorganisms (GCM) 10K type strain sequencing project: providing services to taxonomists for standard genome sequencing and annotation.</title>
        <authorList>
            <consortium name="The Broad Institute Genomics Platform"/>
            <consortium name="The Broad Institute Genome Sequencing Center for Infectious Disease"/>
            <person name="Wu L."/>
            <person name="Ma J."/>
        </authorList>
    </citation>
    <scope>NUCLEOTIDE SEQUENCE [LARGE SCALE GENOMIC DNA]</scope>
    <source>
        <strain evidence="3">JCM 12125</strain>
    </source>
</reference>
<name>A0ABW0FUP9_9CAUL</name>
<protein>
    <submittedName>
        <fullName evidence="2">Uncharacterized protein</fullName>
    </submittedName>
</protein>
<feature type="region of interest" description="Disordered" evidence="1">
    <location>
        <begin position="1"/>
        <end position="63"/>
    </location>
</feature>
<accession>A0ABW0FUP9</accession>
<gene>
    <name evidence="2" type="ORF">ACFPIE_16285</name>
</gene>
<evidence type="ECO:0000313" key="2">
    <source>
        <dbReference type="EMBL" id="MFC5345475.1"/>
    </source>
</evidence>